<comment type="function">
    <text evidence="8">Catalyzes the deamination of adenosine to inosine at the wobble position 34 of tRNA(Arg2).</text>
</comment>
<dbReference type="PRINTS" id="PR00111">
    <property type="entry name" value="ABHYDROLASE"/>
</dbReference>
<dbReference type="NCBIfam" id="NF002043">
    <property type="entry name" value="PRK00870.1"/>
    <property type="match status" value="1"/>
</dbReference>
<dbReference type="InterPro" id="IPR029058">
    <property type="entry name" value="AB_hydrolase_fold"/>
</dbReference>
<dbReference type="AlphaFoldDB" id="A0A240U2U8"/>
<evidence type="ECO:0000256" key="6">
    <source>
        <dbReference type="ARBA" id="ARBA00022833"/>
    </source>
</evidence>
<dbReference type="Gene3D" id="3.40.50.1820">
    <property type="entry name" value="alpha/beta hydrolase"/>
    <property type="match status" value="1"/>
</dbReference>
<dbReference type="SUPFAM" id="SSF53927">
    <property type="entry name" value="Cytidine deaminase-like"/>
    <property type="match status" value="1"/>
</dbReference>
<dbReference type="GO" id="GO:0008270">
    <property type="term" value="F:zinc ion binding"/>
    <property type="evidence" value="ECO:0007669"/>
    <property type="project" value="UniProtKB-UniRule"/>
</dbReference>
<keyword evidence="5 8" id="KW-0378">Hydrolase</keyword>
<dbReference type="InterPro" id="IPR058535">
    <property type="entry name" value="MafB19-deam"/>
</dbReference>
<evidence type="ECO:0000313" key="10">
    <source>
        <dbReference type="EMBL" id="ART51688.1"/>
    </source>
</evidence>
<reference evidence="10 11" key="1">
    <citation type="submission" date="2017-05" db="EMBL/GenBank/DDBJ databases">
        <title>Polyphasic characterization of four soil-derived phenanthrene-degrading Acidovorax strains and proposal of Acidovorax phenanthrenivorans sp. nov.</title>
        <authorList>
            <person name="Singleton D.R."/>
            <person name="Lee J."/>
            <person name="Dickey A.N."/>
            <person name="Stroud A."/>
            <person name="Scholl E.H."/>
            <person name="Wright F.A."/>
            <person name="Aitken M.D."/>
        </authorList>
    </citation>
    <scope>NUCLEOTIDE SEQUENCE [LARGE SCALE GENOMIC DNA]</scope>
    <source>
        <strain evidence="10">NA3</strain>
    </source>
</reference>
<dbReference type="PANTHER" id="PTHR11079">
    <property type="entry name" value="CYTOSINE DEAMINASE FAMILY MEMBER"/>
    <property type="match status" value="1"/>
</dbReference>
<dbReference type="KEGG" id="acin:CBP34_08480"/>
<dbReference type="PROSITE" id="PS51747">
    <property type="entry name" value="CYT_DCMP_DEAMINASES_2"/>
    <property type="match status" value="1"/>
</dbReference>
<keyword evidence="11" id="KW-1185">Reference proteome</keyword>
<proteinExistence type="inferred from homology"/>
<dbReference type="EC" id="3.5.4.33" evidence="8"/>
<keyword evidence="3 8" id="KW-0819">tRNA processing</keyword>
<dbReference type="InterPro" id="IPR000639">
    <property type="entry name" value="Epox_hydrolase-like"/>
</dbReference>
<comment type="subunit">
    <text evidence="2 8">Homodimer.</text>
</comment>
<dbReference type="EMBL" id="CP021361">
    <property type="protein sequence ID" value="ART51688.1"/>
    <property type="molecule type" value="Genomic_DNA"/>
</dbReference>
<name>A0A240U2U8_9BURK</name>
<evidence type="ECO:0000256" key="4">
    <source>
        <dbReference type="ARBA" id="ARBA00022723"/>
    </source>
</evidence>
<dbReference type="Proteomes" id="UP000194432">
    <property type="component" value="Chromosome 1"/>
</dbReference>
<dbReference type="InterPro" id="IPR000073">
    <property type="entry name" value="AB_hydrolase_1"/>
</dbReference>
<protein>
    <recommendedName>
        <fullName evidence="8">tRNA-specific adenosine deaminase</fullName>
        <ecNumber evidence="8">3.5.4.33</ecNumber>
    </recommendedName>
</protein>
<dbReference type="RefSeq" id="WP_094097774.1">
    <property type="nucleotide sequence ID" value="NZ_CP021361.1"/>
</dbReference>
<dbReference type="PRINTS" id="PR00412">
    <property type="entry name" value="EPOXHYDRLASE"/>
</dbReference>
<accession>A0A240U2U8</accession>
<dbReference type="InterPro" id="IPR028883">
    <property type="entry name" value="tRNA_aden_deaminase"/>
</dbReference>
<feature type="active site" description="Proton donor" evidence="8">
    <location>
        <position position="57"/>
    </location>
</feature>
<keyword evidence="4 8" id="KW-0479">Metal-binding</keyword>
<dbReference type="InterPro" id="IPR002125">
    <property type="entry name" value="CMP_dCMP_dom"/>
</dbReference>
<gene>
    <name evidence="8" type="primary">tadA</name>
    <name evidence="10" type="ORF">CBP34_08480</name>
</gene>
<evidence type="ECO:0000259" key="9">
    <source>
        <dbReference type="PROSITE" id="PS51747"/>
    </source>
</evidence>
<dbReference type="NCBIfam" id="NF008113">
    <property type="entry name" value="PRK10860.1"/>
    <property type="match status" value="1"/>
</dbReference>
<dbReference type="Gene3D" id="3.40.140.10">
    <property type="entry name" value="Cytidine Deaminase, domain 2"/>
    <property type="match status" value="1"/>
</dbReference>
<dbReference type="PROSITE" id="PS00903">
    <property type="entry name" value="CYT_DCMP_DEAMINASES_1"/>
    <property type="match status" value="1"/>
</dbReference>
<feature type="binding site" evidence="8">
    <location>
        <position position="85"/>
    </location>
    <ligand>
        <name>Zn(2+)</name>
        <dbReference type="ChEBI" id="CHEBI:29105"/>
        <note>catalytic</note>
    </ligand>
</feature>
<dbReference type="GO" id="GO:0052717">
    <property type="term" value="F:tRNA-specific adenosine-34 deaminase activity"/>
    <property type="evidence" value="ECO:0007669"/>
    <property type="project" value="UniProtKB-UniRule"/>
</dbReference>
<feature type="binding site" evidence="8">
    <location>
        <position position="88"/>
    </location>
    <ligand>
        <name>Zn(2+)</name>
        <dbReference type="ChEBI" id="CHEBI:29105"/>
        <note>catalytic</note>
    </ligand>
</feature>
<dbReference type="InterPro" id="IPR016193">
    <property type="entry name" value="Cytidine_deaminase-like"/>
</dbReference>
<dbReference type="InterPro" id="IPR016192">
    <property type="entry name" value="APOBEC/CMP_deaminase_Zn-bd"/>
</dbReference>
<keyword evidence="6 8" id="KW-0862">Zinc</keyword>
<comment type="cofactor">
    <cofactor evidence="8">
        <name>Zn(2+)</name>
        <dbReference type="ChEBI" id="CHEBI:29105"/>
    </cofactor>
    <text evidence="8">Binds 1 zinc ion per subunit.</text>
</comment>
<comment type="catalytic activity">
    <reaction evidence="7 8">
        <text>adenosine(34) in tRNA + H2O + H(+) = inosine(34) in tRNA + NH4(+)</text>
        <dbReference type="Rhea" id="RHEA:43168"/>
        <dbReference type="Rhea" id="RHEA-COMP:10373"/>
        <dbReference type="Rhea" id="RHEA-COMP:10374"/>
        <dbReference type="ChEBI" id="CHEBI:15377"/>
        <dbReference type="ChEBI" id="CHEBI:15378"/>
        <dbReference type="ChEBI" id="CHEBI:28938"/>
        <dbReference type="ChEBI" id="CHEBI:74411"/>
        <dbReference type="ChEBI" id="CHEBI:82852"/>
        <dbReference type="EC" id="3.5.4.33"/>
    </reaction>
</comment>
<dbReference type="SUPFAM" id="SSF53474">
    <property type="entry name" value="alpha/beta-Hydrolases"/>
    <property type="match status" value="1"/>
</dbReference>
<dbReference type="Pfam" id="PF00561">
    <property type="entry name" value="Abhydrolase_1"/>
    <property type="match status" value="1"/>
</dbReference>
<organism evidence="10 11">
    <name type="scientific">Acidovorax carolinensis</name>
    <dbReference type="NCBI Taxonomy" id="553814"/>
    <lineage>
        <taxon>Bacteria</taxon>
        <taxon>Pseudomonadati</taxon>
        <taxon>Pseudomonadota</taxon>
        <taxon>Betaproteobacteria</taxon>
        <taxon>Burkholderiales</taxon>
        <taxon>Comamonadaceae</taxon>
        <taxon>Acidovorax</taxon>
    </lineage>
</organism>
<dbReference type="CDD" id="cd01285">
    <property type="entry name" value="nucleoside_deaminase"/>
    <property type="match status" value="1"/>
</dbReference>
<evidence type="ECO:0000256" key="7">
    <source>
        <dbReference type="ARBA" id="ARBA00048045"/>
    </source>
</evidence>
<comment type="similarity">
    <text evidence="1">Belongs to the cytidine and deoxycytidylate deaminase family. ADAT2 subfamily.</text>
</comment>
<dbReference type="Pfam" id="PF14437">
    <property type="entry name" value="MafB19-deam"/>
    <property type="match status" value="1"/>
</dbReference>
<dbReference type="HAMAP" id="MF_00972">
    <property type="entry name" value="tRNA_aden_deaminase"/>
    <property type="match status" value="1"/>
</dbReference>
<evidence type="ECO:0000256" key="2">
    <source>
        <dbReference type="ARBA" id="ARBA00011738"/>
    </source>
</evidence>
<evidence type="ECO:0000256" key="8">
    <source>
        <dbReference type="HAMAP-Rule" id="MF_00972"/>
    </source>
</evidence>
<dbReference type="FunFam" id="3.40.140.10:FF:000005">
    <property type="entry name" value="tRNA-specific adenosine deaminase"/>
    <property type="match status" value="1"/>
</dbReference>
<evidence type="ECO:0000256" key="1">
    <source>
        <dbReference type="ARBA" id="ARBA00010669"/>
    </source>
</evidence>
<dbReference type="PANTHER" id="PTHR11079:SF202">
    <property type="entry name" value="TRNA-SPECIFIC ADENOSINE DEAMINASE"/>
    <property type="match status" value="1"/>
</dbReference>
<sequence length="464" mass="50411">MQLQQDEHWMRQALAQAQAAALAGEVPVGAVVVKDGQVIATGRNAPVSGHDPTAHAEIVALRAAARQLGNYRLDGCTLYVTLEPCAMCSGAMLHARVPRVVFGATDPKTGAAGSVLNLFRHAELNHHTEVHGGVLAHDCGALLSAFFRHRRTQQRAQALASHPLRDDALRTPDVAFVSLPDYPWAPHYTSDLPSLAGLRMHYLDEGPSSQAPRTWLCLHGNPSWSYLYRRMIPVFLAAGDRVVAPDLIGFGKSDKPKKDSFHQFAWHRQVLLELINRLDLRNTVLVVQGAGGMLGLTLPMAMPERFTGLLAMNTLLATGDAPLPPGLVAWRAMSAKKPLYSVARLLARGNPHLRDEECAAYDAPFPDRGYRAGLRAFPALVPGHPDAEGAAVSRTARGFWQHEWQGRSLMVVGAQDPVLGMPVMQALQRNIRGCPPPMVLPHAGHFVPEHGQAIAAQAVEYFSS</sequence>
<dbReference type="GO" id="GO:0002100">
    <property type="term" value="P:tRNA wobble adenosine to inosine editing"/>
    <property type="evidence" value="ECO:0007669"/>
    <property type="project" value="UniProtKB-UniRule"/>
</dbReference>
<evidence type="ECO:0000256" key="5">
    <source>
        <dbReference type="ARBA" id="ARBA00022801"/>
    </source>
</evidence>
<feature type="binding site" evidence="8">
    <location>
        <position position="55"/>
    </location>
    <ligand>
        <name>Zn(2+)</name>
        <dbReference type="ChEBI" id="CHEBI:29105"/>
        <note>catalytic</note>
    </ligand>
</feature>
<feature type="domain" description="CMP/dCMP-type deaminase" evidence="9">
    <location>
        <begin position="4"/>
        <end position="116"/>
    </location>
</feature>
<evidence type="ECO:0000313" key="11">
    <source>
        <dbReference type="Proteomes" id="UP000194432"/>
    </source>
</evidence>
<evidence type="ECO:0000256" key="3">
    <source>
        <dbReference type="ARBA" id="ARBA00022694"/>
    </source>
</evidence>